<name>A0A4C1XRW0_EUMVA</name>
<proteinExistence type="predicted"/>
<evidence type="ECO:0000313" key="2">
    <source>
        <dbReference type="Proteomes" id="UP000299102"/>
    </source>
</evidence>
<comment type="caution">
    <text evidence="1">The sequence shown here is derived from an EMBL/GenBank/DDBJ whole genome shotgun (WGS) entry which is preliminary data.</text>
</comment>
<dbReference type="AlphaFoldDB" id="A0A4C1XRW0"/>
<organism evidence="1 2">
    <name type="scientific">Eumeta variegata</name>
    <name type="common">Bagworm moth</name>
    <name type="synonym">Eumeta japonica</name>
    <dbReference type="NCBI Taxonomy" id="151549"/>
    <lineage>
        <taxon>Eukaryota</taxon>
        <taxon>Metazoa</taxon>
        <taxon>Ecdysozoa</taxon>
        <taxon>Arthropoda</taxon>
        <taxon>Hexapoda</taxon>
        <taxon>Insecta</taxon>
        <taxon>Pterygota</taxon>
        <taxon>Neoptera</taxon>
        <taxon>Endopterygota</taxon>
        <taxon>Lepidoptera</taxon>
        <taxon>Glossata</taxon>
        <taxon>Ditrysia</taxon>
        <taxon>Tineoidea</taxon>
        <taxon>Psychidae</taxon>
        <taxon>Oiketicinae</taxon>
        <taxon>Eumeta</taxon>
    </lineage>
</organism>
<protein>
    <submittedName>
        <fullName evidence="1">Uncharacterized protein</fullName>
    </submittedName>
</protein>
<reference evidence="1 2" key="1">
    <citation type="journal article" date="2019" name="Commun. Biol.">
        <title>The bagworm genome reveals a unique fibroin gene that provides high tensile strength.</title>
        <authorList>
            <person name="Kono N."/>
            <person name="Nakamura H."/>
            <person name="Ohtoshi R."/>
            <person name="Tomita M."/>
            <person name="Numata K."/>
            <person name="Arakawa K."/>
        </authorList>
    </citation>
    <scope>NUCLEOTIDE SEQUENCE [LARGE SCALE GENOMIC DNA]</scope>
</reference>
<evidence type="ECO:0000313" key="1">
    <source>
        <dbReference type="EMBL" id="GBP66621.1"/>
    </source>
</evidence>
<dbReference type="EMBL" id="BGZK01000963">
    <property type="protein sequence ID" value="GBP66621.1"/>
    <property type="molecule type" value="Genomic_DNA"/>
</dbReference>
<gene>
    <name evidence="1" type="ORF">EVAR_50446_1</name>
</gene>
<accession>A0A4C1XRW0</accession>
<keyword evidence="2" id="KW-1185">Reference proteome</keyword>
<dbReference type="Proteomes" id="UP000299102">
    <property type="component" value="Unassembled WGS sequence"/>
</dbReference>
<sequence length="96" mass="10797">MCLSGGLIKRARTTKPKTEVKKAVPENYPLPLSVPVEGASLPMGAARMHQQPVPVAVPRARLAARRLPRQEHLLLLALKFFRFHERILMPRLVLTN</sequence>